<dbReference type="AlphaFoldDB" id="A0A158JX14"/>
<evidence type="ECO:0000256" key="2">
    <source>
        <dbReference type="ARBA" id="ARBA00022908"/>
    </source>
</evidence>
<dbReference type="Pfam" id="PF22022">
    <property type="entry name" value="Phage_int_M"/>
    <property type="match status" value="1"/>
</dbReference>
<organism evidence="6 7">
    <name type="scientific">Caballeronia udeis</name>
    <dbReference type="NCBI Taxonomy" id="1232866"/>
    <lineage>
        <taxon>Bacteria</taxon>
        <taxon>Pseudomonadati</taxon>
        <taxon>Pseudomonadota</taxon>
        <taxon>Betaproteobacteria</taxon>
        <taxon>Burkholderiales</taxon>
        <taxon>Burkholderiaceae</taxon>
        <taxon>Caballeronia</taxon>
    </lineage>
</organism>
<dbReference type="PANTHER" id="PTHR30629:SF2">
    <property type="entry name" value="PROPHAGE INTEGRASE INTS-RELATED"/>
    <property type="match status" value="1"/>
</dbReference>
<comment type="similarity">
    <text evidence="1">Belongs to the 'phage' integrase family.</text>
</comment>
<evidence type="ECO:0000259" key="4">
    <source>
        <dbReference type="Pfam" id="PF13356"/>
    </source>
</evidence>
<dbReference type="InterPro" id="IPR050808">
    <property type="entry name" value="Phage_Integrase"/>
</dbReference>
<dbReference type="Gene3D" id="1.10.150.130">
    <property type="match status" value="1"/>
</dbReference>
<dbReference type="PANTHER" id="PTHR30629">
    <property type="entry name" value="PROPHAGE INTEGRASE"/>
    <property type="match status" value="1"/>
</dbReference>
<accession>A0A158JX14</accession>
<name>A0A158JX14_9BURK</name>
<dbReference type="Proteomes" id="UP000054683">
    <property type="component" value="Unassembled WGS sequence"/>
</dbReference>
<dbReference type="InterPro" id="IPR038488">
    <property type="entry name" value="Integrase_DNA-bd_sf"/>
</dbReference>
<keyword evidence="3" id="KW-0238">DNA-binding</keyword>
<dbReference type="InterPro" id="IPR053876">
    <property type="entry name" value="Phage_int_M"/>
</dbReference>
<gene>
    <name evidence="6" type="ORF">AWB69_08996</name>
</gene>
<evidence type="ECO:0000256" key="1">
    <source>
        <dbReference type="ARBA" id="ARBA00008857"/>
    </source>
</evidence>
<evidence type="ECO:0000313" key="7">
    <source>
        <dbReference type="Proteomes" id="UP000054683"/>
    </source>
</evidence>
<feature type="domain" description="Integrase DNA-binding" evidence="4">
    <location>
        <begin position="10"/>
        <end position="93"/>
    </location>
</feature>
<dbReference type="EMBL" id="FCOK02000134">
    <property type="protein sequence ID" value="SAL73377.1"/>
    <property type="molecule type" value="Genomic_DNA"/>
</dbReference>
<dbReference type="Gene3D" id="3.30.160.390">
    <property type="entry name" value="Integrase, DNA-binding domain"/>
    <property type="match status" value="1"/>
</dbReference>
<reference evidence="6 7" key="1">
    <citation type="submission" date="2016-01" db="EMBL/GenBank/DDBJ databases">
        <authorList>
            <person name="Oliw E.H."/>
        </authorList>
    </citation>
    <scope>NUCLEOTIDE SEQUENCE [LARGE SCALE GENOMIC DNA]</scope>
    <source>
        <strain evidence="6">LMG 27134</strain>
    </source>
</reference>
<evidence type="ECO:0000256" key="3">
    <source>
        <dbReference type="ARBA" id="ARBA00023125"/>
    </source>
</evidence>
<evidence type="ECO:0000313" key="6">
    <source>
        <dbReference type="EMBL" id="SAL73377.1"/>
    </source>
</evidence>
<proteinExistence type="inferred from homology"/>
<dbReference type="GO" id="GO:0003677">
    <property type="term" value="F:DNA binding"/>
    <property type="evidence" value="ECO:0007669"/>
    <property type="project" value="UniProtKB-KW"/>
</dbReference>
<dbReference type="InterPro" id="IPR025166">
    <property type="entry name" value="Integrase_DNA_bind_dom"/>
</dbReference>
<feature type="domain" description="Phage integrase central" evidence="5">
    <location>
        <begin position="106"/>
        <end position="147"/>
    </location>
</feature>
<dbReference type="InterPro" id="IPR010998">
    <property type="entry name" value="Integrase_recombinase_N"/>
</dbReference>
<evidence type="ECO:0000259" key="5">
    <source>
        <dbReference type="Pfam" id="PF22022"/>
    </source>
</evidence>
<protein>
    <submittedName>
        <fullName evidence="6">Phage integrase family site specific recombinase</fullName>
    </submittedName>
</protein>
<sequence>MSKTVLHQLTLLEIVNAKAATRPYTLVNGGRLYVLVKPDGTKLWRWNYDFAGKTKTMALGRWPEVSEKEARAAHAAGRQLLRLGVDPMERRRQTKAQARFNVNSTFESVAKTWIREQKAHWSVNYLDKIERRLVKNVYPWLGSRPMSVLLCS</sequence>
<keyword evidence="2" id="KW-0229">DNA integration</keyword>
<dbReference type="OrthoDB" id="9775880at2"/>
<dbReference type="Pfam" id="PF13356">
    <property type="entry name" value="Arm-DNA-bind_3"/>
    <property type="match status" value="1"/>
</dbReference>
<dbReference type="RefSeq" id="WP_062092993.1">
    <property type="nucleotide sequence ID" value="NZ_FCOK02000134.1"/>
</dbReference>
<dbReference type="GO" id="GO:0015074">
    <property type="term" value="P:DNA integration"/>
    <property type="evidence" value="ECO:0007669"/>
    <property type="project" value="UniProtKB-KW"/>
</dbReference>